<reference evidence="6 7" key="1">
    <citation type="submission" date="2015-01" db="EMBL/GenBank/DDBJ databases">
        <title>The Genome Sequence of Exophiala spinifera CBS89968.</title>
        <authorList>
            <consortium name="The Broad Institute Genomics Platform"/>
            <person name="Cuomo C."/>
            <person name="de Hoog S."/>
            <person name="Gorbushina A."/>
            <person name="Stielow B."/>
            <person name="Teixiera M."/>
            <person name="Abouelleil A."/>
            <person name="Chapman S.B."/>
            <person name="Priest M."/>
            <person name="Young S.K."/>
            <person name="Wortman J."/>
            <person name="Nusbaum C."/>
            <person name="Birren B."/>
        </authorList>
    </citation>
    <scope>NUCLEOTIDE SEQUENCE [LARGE SCALE GENOMIC DNA]</scope>
    <source>
        <strain evidence="6 7">CBS 89968</strain>
    </source>
</reference>
<dbReference type="RefSeq" id="XP_016232983.1">
    <property type="nucleotide sequence ID" value="XM_016382280.1"/>
</dbReference>
<dbReference type="VEuPathDB" id="FungiDB:PV08_07954"/>
<dbReference type="InterPro" id="IPR004294">
    <property type="entry name" value="Carotenoid_Oase"/>
</dbReference>
<dbReference type="EMBL" id="KN847497">
    <property type="protein sequence ID" value="KIW12767.1"/>
    <property type="molecule type" value="Genomic_DNA"/>
</dbReference>
<dbReference type="GO" id="GO:0016121">
    <property type="term" value="P:carotene catabolic process"/>
    <property type="evidence" value="ECO:0007669"/>
    <property type="project" value="TreeGrafter"/>
</dbReference>
<evidence type="ECO:0000313" key="6">
    <source>
        <dbReference type="EMBL" id="KIW12767.1"/>
    </source>
</evidence>
<proteinExistence type="inferred from homology"/>
<keyword evidence="7" id="KW-1185">Reference proteome</keyword>
<evidence type="ECO:0000256" key="4">
    <source>
        <dbReference type="ARBA" id="ARBA00023004"/>
    </source>
</evidence>
<feature type="binding site" evidence="5">
    <location>
        <position position="441"/>
    </location>
    <ligand>
        <name>Fe cation</name>
        <dbReference type="ChEBI" id="CHEBI:24875"/>
        <note>catalytic</note>
    </ligand>
</feature>
<dbReference type="Pfam" id="PF03055">
    <property type="entry name" value="RPE65"/>
    <property type="match status" value="1"/>
</dbReference>
<gene>
    <name evidence="6" type="ORF">PV08_07954</name>
</gene>
<comment type="similarity">
    <text evidence="1">Belongs to the carotenoid oxygenase family.</text>
</comment>
<evidence type="ECO:0000313" key="7">
    <source>
        <dbReference type="Proteomes" id="UP000053328"/>
    </source>
</evidence>
<sequence>MVFVFSARRPRSRQPDAGLRTCEICITYSYRTRRCFAHSTTSSAGLHSTLNENGQATKALFGTYKNPWAHHPCVKGTIDSTANTNVILWANKLLALRESSLPWELDPDTLDTNGYDPFKNYPESVVFTAHPKIDPYTDELIVFGYEAKGPATDDVITYTVDREGKRHNELWLKGPYATFIHDCAVTENWVVLLLWPFEASIERMKASGHHFAYNYELPASFIVYPRRKHNIAGWKAGEYRVYHWKNCMNIHTAGGWEEEEGSKLVFENARVHDNAFGFFPDAYGRKPGPETKADFVRYEIDLTQPSESWVPDPKVILDIPCEFPRIDDRFISKKYDIIFLNVFLPERSDGKKNIFAGLNALAMVNKRTGKTEFYYPGDNCFCQEPTFIPRSESAPEGDGWIMSVVEQRDYNVSSLVFLDTREFSKPIAVAELPFRIRAQIHGNWVDGKELKGKPLVYYPEETKISNMGIQPF</sequence>
<dbReference type="STRING" id="91928.A0A0D1ZIT1"/>
<dbReference type="PANTHER" id="PTHR10543:SF89">
    <property type="entry name" value="CAROTENOID 9,10(9',10')-CLEAVAGE DIOXYGENASE 1"/>
    <property type="match status" value="1"/>
</dbReference>
<dbReference type="HOGENOM" id="CLU_016472_6_2_1"/>
<dbReference type="PANTHER" id="PTHR10543">
    <property type="entry name" value="BETA-CAROTENE DIOXYGENASE"/>
    <property type="match status" value="1"/>
</dbReference>
<dbReference type="Proteomes" id="UP000053328">
    <property type="component" value="Unassembled WGS sequence"/>
</dbReference>
<feature type="binding site" evidence="5">
    <location>
        <position position="181"/>
    </location>
    <ligand>
        <name>Fe cation</name>
        <dbReference type="ChEBI" id="CHEBI:24875"/>
        <note>catalytic</note>
    </ligand>
</feature>
<dbReference type="GO" id="GO:0010436">
    <property type="term" value="F:carotenoid dioxygenase activity"/>
    <property type="evidence" value="ECO:0007669"/>
    <property type="project" value="TreeGrafter"/>
</dbReference>
<keyword evidence="2 5" id="KW-0479">Metal-binding</keyword>
<evidence type="ECO:0000256" key="2">
    <source>
        <dbReference type="ARBA" id="ARBA00022723"/>
    </source>
</evidence>
<organism evidence="6 7">
    <name type="scientific">Exophiala spinifera</name>
    <dbReference type="NCBI Taxonomy" id="91928"/>
    <lineage>
        <taxon>Eukaryota</taxon>
        <taxon>Fungi</taxon>
        <taxon>Dikarya</taxon>
        <taxon>Ascomycota</taxon>
        <taxon>Pezizomycotina</taxon>
        <taxon>Eurotiomycetes</taxon>
        <taxon>Chaetothyriomycetidae</taxon>
        <taxon>Chaetothyriales</taxon>
        <taxon>Herpotrichiellaceae</taxon>
        <taxon>Exophiala</taxon>
    </lineage>
</organism>
<evidence type="ECO:0008006" key="8">
    <source>
        <dbReference type="Google" id="ProtNLM"/>
    </source>
</evidence>
<protein>
    <recommendedName>
        <fullName evidence="8">Carotenoid oxygenase</fullName>
    </recommendedName>
</protein>
<keyword evidence="3" id="KW-0560">Oxidoreductase</keyword>
<accession>A0A0D1ZIT1</accession>
<name>A0A0D1ZIT1_9EURO</name>
<dbReference type="OrthoDB" id="1069523at2759"/>
<dbReference type="AlphaFoldDB" id="A0A0D1ZIT1"/>
<evidence type="ECO:0000256" key="3">
    <source>
        <dbReference type="ARBA" id="ARBA00023002"/>
    </source>
</evidence>
<feature type="binding site" evidence="5">
    <location>
        <position position="251"/>
    </location>
    <ligand>
        <name>Fe cation</name>
        <dbReference type="ChEBI" id="CHEBI:24875"/>
        <note>catalytic</note>
    </ligand>
</feature>
<dbReference type="GeneID" id="27335037"/>
<evidence type="ECO:0000256" key="5">
    <source>
        <dbReference type="PIRSR" id="PIRSR604294-1"/>
    </source>
</evidence>
<comment type="cofactor">
    <cofactor evidence="5">
        <name>Fe(2+)</name>
        <dbReference type="ChEBI" id="CHEBI:29033"/>
    </cofactor>
    <text evidence="5">Binds 1 Fe(2+) ion per subunit.</text>
</comment>
<feature type="binding site" evidence="5">
    <location>
        <position position="130"/>
    </location>
    <ligand>
        <name>Fe cation</name>
        <dbReference type="ChEBI" id="CHEBI:24875"/>
        <note>catalytic</note>
    </ligand>
</feature>
<keyword evidence="4 5" id="KW-0408">Iron</keyword>
<dbReference type="GO" id="GO:0046872">
    <property type="term" value="F:metal ion binding"/>
    <property type="evidence" value="ECO:0007669"/>
    <property type="project" value="UniProtKB-KW"/>
</dbReference>
<evidence type="ECO:0000256" key="1">
    <source>
        <dbReference type="ARBA" id="ARBA00006787"/>
    </source>
</evidence>